<accession>A0A7S1G062</accession>
<evidence type="ECO:0000313" key="2">
    <source>
        <dbReference type="EMBL" id="CAD8900550.1"/>
    </source>
</evidence>
<proteinExistence type="predicted"/>
<feature type="region of interest" description="Disordered" evidence="1">
    <location>
        <begin position="1"/>
        <end position="148"/>
    </location>
</feature>
<feature type="region of interest" description="Disordered" evidence="1">
    <location>
        <begin position="248"/>
        <end position="292"/>
    </location>
</feature>
<feature type="compositionally biased region" description="Acidic residues" evidence="1">
    <location>
        <begin position="184"/>
        <end position="198"/>
    </location>
</feature>
<protein>
    <submittedName>
        <fullName evidence="2">Uncharacterized protein</fullName>
    </submittedName>
</protein>
<feature type="compositionally biased region" description="Low complexity" evidence="1">
    <location>
        <begin position="55"/>
        <end position="71"/>
    </location>
</feature>
<feature type="compositionally biased region" description="Polar residues" evidence="1">
    <location>
        <begin position="1"/>
        <end position="29"/>
    </location>
</feature>
<name>A0A7S1G062_9STRA</name>
<reference evidence="2" key="1">
    <citation type="submission" date="2021-01" db="EMBL/GenBank/DDBJ databases">
        <authorList>
            <person name="Corre E."/>
            <person name="Pelletier E."/>
            <person name="Niang G."/>
            <person name="Scheremetjew M."/>
            <person name="Finn R."/>
            <person name="Kale V."/>
            <person name="Holt S."/>
            <person name="Cochrane G."/>
            <person name="Meng A."/>
            <person name="Brown T."/>
            <person name="Cohen L."/>
        </authorList>
    </citation>
    <scope>NUCLEOTIDE SEQUENCE</scope>
    <source>
        <strain evidence="2">308</strain>
    </source>
</reference>
<evidence type="ECO:0000256" key="1">
    <source>
        <dbReference type="SAM" id="MobiDB-lite"/>
    </source>
</evidence>
<dbReference type="AlphaFoldDB" id="A0A7S1G062"/>
<feature type="region of interest" description="Disordered" evidence="1">
    <location>
        <begin position="178"/>
        <end position="225"/>
    </location>
</feature>
<sequence>MTQQSLSTVQEDESASTLEKISENKSFASVQPFCRKNKKNGKKALEYRRVHSTLPASRSPSPVRRSNSTPRTGTPLKAVSGRKTPRKTRAVPLDQGRKHTDKSSIVSSRFSFGSPKRNRKKNLSTASTKESNKGQLSKALSTDSKQDHLVAEKHDNMIVENFQDLRVSISYVKEVLKSNPAVCSEEETQEVLPEEGSNEESRKKGLGNSQEEEVSKDNLPEDDKAKATEESFFAAWINCFSSRSADDGVKGIENSAGSAKDATGSSEDAAGSAEGSAGRSEDVVGNAQIHEGSSQITAEKSLFALEKIDKMEKSFNEIADGVVAIVEKERDGKLSSEEKSKLHSEVKETTKIISKHVTKLVENENADNDNTLNSTNTTKNSGKKTDVGLTDCIQFYMSPALGLSLCAFFDGLQEAVDEKKKKDQGENVTDFTQENLASDFVLNEDGSFAVRNIKETGEKIPEEMKQTLNEKNEVQKNNIPDLSPGNPDFDFSLNEDAEQASFEKNEDEKEVSVDDSEEQINAHEEEQEQVLVNVEEGKKSSVSEEEQKQVRFDCDDEQSQTTFGNVTQDLKRMIIEQESNEESVDSTNSSESDHGLEGTKEPNIYVKSCASESNFIFRMIYSLHTCFDHTELDSVIKNLSEKTCRNACTTYYNSDSD</sequence>
<feature type="compositionally biased region" description="Polar residues" evidence="1">
    <location>
        <begin position="123"/>
        <end position="143"/>
    </location>
</feature>
<feature type="compositionally biased region" description="Basic and acidic residues" evidence="1">
    <location>
        <begin position="501"/>
        <end position="512"/>
    </location>
</feature>
<feature type="region of interest" description="Disordered" evidence="1">
    <location>
        <begin position="578"/>
        <end position="599"/>
    </location>
</feature>
<gene>
    <name evidence="2" type="ORF">CHYS00102_LOCUS27767</name>
</gene>
<feature type="compositionally biased region" description="Low complexity" evidence="1">
    <location>
        <begin position="103"/>
        <end position="114"/>
    </location>
</feature>
<organism evidence="2">
    <name type="scientific">Corethron hystrix</name>
    <dbReference type="NCBI Taxonomy" id="216773"/>
    <lineage>
        <taxon>Eukaryota</taxon>
        <taxon>Sar</taxon>
        <taxon>Stramenopiles</taxon>
        <taxon>Ochrophyta</taxon>
        <taxon>Bacillariophyta</taxon>
        <taxon>Coscinodiscophyceae</taxon>
        <taxon>Corethrophycidae</taxon>
        <taxon>Corethrales</taxon>
        <taxon>Corethraceae</taxon>
        <taxon>Corethron</taxon>
    </lineage>
</organism>
<dbReference type="EMBL" id="HBFR01038073">
    <property type="protein sequence ID" value="CAD8900550.1"/>
    <property type="molecule type" value="Transcribed_RNA"/>
</dbReference>
<feature type="compositionally biased region" description="Basic and acidic residues" evidence="1">
    <location>
        <begin position="213"/>
        <end position="225"/>
    </location>
</feature>
<feature type="compositionally biased region" description="Low complexity" evidence="1">
    <location>
        <begin position="261"/>
        <end position="278"/>
    </location>
</feature>
<feature type="region of interest" description="Disordered" evidence="1">
    <location>
        <begin position="499"/>
        <end position="528"/>
    </location>
</feature>